<keyword evidence="3" id="KW-0460">Magnesium</keyword>
<comment type="cofactor">
    <cofactor evidence="1">
        <name>Mg(2+)</name>
        <dbReference type="ChEBI" id="CHEBI:18420"/>
    </cofactor>
</comment>
<organism evidence="4 5">
    <name type="scientific">Candidatus Litorirhabdus singularis</name>
    <dbReference type="NCBI Taxonomy" id="2518993"/>
    <lineage>
        <taxon>Bacteria</taxon>
        <taxon>Pseudomonadati</taxon>
        <taxon>Pseudomonadota</taxon>
        <taxon>Gammaproteobacteria</taxon>
        <taxon>Cellvibrionales</taxon>
        <taxon>Halieaceae</taxon>
        <taxon>Candidatus Litorirhabdus</taxon>
    </lineage>
</organism>
<dbReference type="SUPFAM" id="SSF56784">
    <property type="entry name" value="HAD-like"/>
    <property type="match status" value="1"/>
</dbReference>
<sequence length="239" mass="26988">MPASPIKLITFDLDNTLWDVEPALLRAEQAQYLWLQQHRPAVTRKFNPQAMRDFRVTHYKQHPELAHQISAIRISAVQAMLLAAGYDSDNANAGAQAAFDVFMELRHQVQPYEQALDVLQQLSKEYQLGALTNGNADIFKLELGDCFDFSFSAEQVDASKPLPDMFHAAMSAAQVDNHQVVHVGDNPHHDIYGAKQVGLFTVWMNSGDWRWPRGEPADEEISKLQQLPDAIRRIEAKLA</sequence>
<name>A0ABT3TCK3_9GAMM</name>
<dbReference type="NCBIfam" id="TIGR01509">
    <property type="entry name" value="HAD-SF-IA-v3"/>
    <property type="match status" value="1"/>
</dbReference>
<dbReference type="Pfam" id="PF00702">
    <property type="entry name" value="Hydrolase"/>
    <property type="match status" value="1"/>
</dbReference>
<dbReference type="PANTHER" id="PTHR46470:SF4">
    <property type="entry name" value="5-AMINO-6-(5-PHOSPHO-D-RIBITYLAMINO)URACIL PHOSPHATASE YIGB"/>
    <property type="match status" value="1"/>
</dbReference>
<dbReference type="PRINTS" id="PR00413">
    <property type="entry name" value="HADHALOGNASE"/>
</dbReference>
<dbReference type="InterPro" id="IPR006439">
    <property type="entry name" value="HAD-SF_hydro_IA"/>
</dbReference>
<keyword evidence="2 4" id="KW-0378">Hydrolase</keyword>
<dbReference type="InterPro" id="IPR051400">
    <property type="entry name" value="HAD-like_hydrolase"/>
</dbReference>
<dbReference type="SFLD" id="SFLDS00003">
    <property type="entry name" value="Haloacid_Dehalogenase"/>
    <property type="match status" value="1"/>
</dbReference>
<evidence type="ECO:0000256" key="3">
    <source>
        <dbReference type="ARBA" id="ARBA00022842"/>
    </source>
</evidence>
<comment type="caution">
    <text evidence="4">The sequence shown here is derived from an EMBL/GenBank/DDBJ whole genome shotgun (WGS) entry which is preliminary data.</text>
</comment>
<dbReference type="NCBIfam" id="TIGR01549">
    <property type="entry name" value="HAD-SF-IA-v1"/>
    <property type="match status" value="1"/>
</dbReference>
<reference evidence="4" key="1">
    <citation type="submission" date="2019-02" db="EMBL/GenBank/DDBJ databases">
        <authorList>
            <person name="Li S.-H."/>
        </authorList>
    </citation>
    <scope>NUCLEOTIDE SEQUENCE</scope>
    <source>
        <strain evidence="4">IMCC14734</strain>
    </source>
</reference>
<proteinExistence type="predicted"/>
<evidence type="ECO:0000313" key="4">
    <source>
        <dbReference type="EMBL" id="MCX2979531.1"/>
    </source>
</evidence>
<dbReference type="EMBL" id="SHNN01000001">
    <property type="protein sequence ID" value="MCX2979531.1"/>
    <property type="molecule type" value="Genomic_DNA"/>
</dbReference>
<dbReference type="InterPro" id="IPR036412">
    <property type="entry name" value="HAD-like_sf"/>
</dbReference>
<gene>
    <name evidence="4" type="ORF">EYC98_01500</name>
</gene>
<protein>
    <submittedName>
        <fullName evidence="4">HAD family hydrolase</fullName>
    </submittedName>
</protein>
<keyword evidence="5" id="KW-1185">Reference proteome</keyword>
<evidence type="ECO:0000313" key="5">
    <source>
        <dbReference type="Proteomes" id="UP001143362"/>
    </source>
</evidence>
<dbReference type="Proteomes" id="UP001143362">
    <property type="component" value="Unassembled WGS sequence"/>
</dbReference>
<dbReference type="InterPro" id="IPR023214">
    <property type="entry name" value="HAD_sf"/>
</dbReference>
<evidence type="ECO:0000256" key="1">
    <source>
        <dbReference type="ARBA" id="ARBA00001946"/>
    </source>
</evidence>
<dbReference type="GO" id="GO:0016787">
    <property type="term" value="F:hydrolase activity"/>
    <property type="evidence" value="ECO:0007669"/>
    <property type="project" value="UniProtKB-KW"/>
</dbReference>
<dbReference type="RefSeq" id="WP_279243531.1">
    <property type="nucleotide sequence ID" value="NZ_SHNN01000001.1"/>
</dbReference>
<evidence type="ECO:0000256" key="2">
    <source>
        <dbReference type="ARBA" id="ARBA00022801"/>
    </source>
</evidence>
<dbReference type="Gene3D" id="1.20.120.1600">
    <property type="match status" value="1"/>
</dbReference>
<dbReference type="PANTHER" id="PTHR46470">
    <property type="entry name" value="N-ACYLNEURAMINATE-9-PHOSPHATASE"/>
    <property type="match status" value="1"/>
</dbReference>
<accession>A0ABT3TCK3</accession>
<dbReference type="SFLD" id="SFLDG01129">
    <property type="entry name" value="C1.5:_HAD__Beta-PGM__Phosphata"/>
    <property type="match status" value="1"/>
</dbReference>
<dbReference type="Gene3D" id="3.40.50.1000">
    <property type="entry name" value="HAD superfamily/HAD-like"/>
    <property type="match status" value="1"/>
</dbReference>